<name>A0ABN6S186_9BACT</name>
<organism evidence="2 3">
    <name type="scientific">Pseudodesulfovibrio portus</name>
    <dbReference type="NCBI Taxonomy" id="231439"/>
    <lineage>
        <taxon>Bacteria</taxon>
        <taxon>Pseudomonadati</taxon>
        <taxon>Thermodesulfobacteriota</taxon>
        <taxon>Desulfovibrionia</taxon>
        <taxon>Desulfovibrionales</taxon>
        <taxon>Desulfovibrionaceae</taxon>
    </lineage>
</organism>
<evidence type="ECO:0008006" key="4">
    <source>
        <dbReference type="Google" id="ProtNLM"/>
    </source>
</evidence>
<gene>
    <name evidence="2" type="ORF">JCM14722_29930</name>
</gene>
<accession>A0ABN6S186</accession>
<keyword evidence="1" id="KW-0732">Signal</keyword>
<dbReference type="RefSeq" id="WP_264982340.1">
    <property type="nucleotide sequence ID" value="NZ_AP026708.1"/>
</dbReference>
<keyword evidence="3" id="KW-1185">Reference proteome</keyword>
<dbReference type="EMBL" id="AP026708">
    <property type="protein sequence ID" value="BDQ35451.1"/>
    <property type="molecule type" value="Genomic_DNA"/>
</dbReference>
<sequence>MIRALKITCTITLLFLLTACVSRYSTSQYGNKVVLKDNEMQQELTTITKGARFLGKIDRPINGIRMKAFVYEKGKDYILVGVTDTQQFMETSMYTQAQDPNLVKALKIQTTGLDIRNFPYIDRSQGGCALGLVNAIEFNDKMLLAIYLDNSSLSPSECGTVNDIEGFYGLYPERAERFIIKASEAIEITKN</sequence>
<reference evidence="2" key="1">
    <citation type="submission" date="2022-08" db="EMBL/GenBank/DDBJ databases">
        <title>Genome Sequence of the sulphate-reducing bacterium, Pseudodesulfovibrio portus JCM14722.</title>
        <authorList>
            <person name="Kondo R."/>
            <person name="Kataoka T."/>
        </authorList>
    </citation>
    <scope>NUCLEOTIDE SEQUENCE</scope>
    <source>
        <strain evidence="2">JCM 14722</strain>
    </source>
</reference>
<evidence type="ECO:0000313" key="2">
    <source>
        <dbReference type="EMBL" id="BDQ35451.1"/>
    </source>
</evidence>
<evidence type="ECO:0000313" key="3">
    <source>
        <dbReference type="Proteomes" id="UP001061361"/>
    </source>
</evidence>
<feature type="chain" id="PRO_5045868213" description="Lipoprotein" evidence="1">
    <location>
        <begin position="25"/>
        <end position="191"/>
    </location>
</feature>
<proteinExistence type="predicted"/>
<feature type="signal peptide" evidence="1">
    <location>
        <begin position="1"/>
        <end position="24"/>
    </location>
</feature>
<protein>
    <recommendedName>
        <fullName evidence="4">Lipoprotein</fullName>
    </recommendedName>
</protein>
<dbReference type="Proteomes" id="UP001061361">
    <property type="component" value="Chromosome"/>
</dbReference>
<evidence type="ECO:0000256" key="1">
    <source>
        <dbReference type="SAM" id="SignalP"/>
    </source>
</evidence>